<feature type="domain" description="DUF4440" evidence="2">
    <location>
        <begin position="36"/>
        <end position="140"/>
    </location>
</feature>
<sequence length="148" mass="17369">LEKNYSTLKEKKLPHQSNKSERSYHFTSEAKSILKPIFDDYCKAIEEQQWDEAATFHDADTVLIQTGKKGVYGREAVKQELMEIENLMGKTTARISEEDYQMTSDFIILKVDFEITTDKMGVLKGKSIQIWRKRNKNYLIYHEEFSFA</sequence>
<dbReference type="InterPro" id="IPR032710">
    <property type="entry name" value="NTF2-like_dom_sf"/>
</dbReference>
<name>A0A368GX06_ANCCA</name>
<comment type="caution">
    <text evidence="3">The sequence shown here is derived from an EMBL/GenBank/DDBJ whole genome shotgun (WGS) entry which is preliminary data.</text>
</comment>
<dbReference type="PANTHER" id="PTHR31664">
    <property type="entry name" value="PROTEIN CBG16427"/>
    <property type="match status" value="1"/>
</dbReference>
<dbReference type="SUPFAM" id="SSF54427">
    <property type="entry name" value="NTF2-like"/>
    <property type="match status" value="1"/>
</dbReference>
<dbReference type="Gene3D" id="3.10.450.50">
    <property type="match status" value="1"/>
</dbReference>
<dbReference type="Proteomes" id="UP000252519">
    <property type="component" value="Unassembled WGS sequence"/>
</dbReference>
<accession>A0A368GX06</accession>
<evidence type="ECO:0000256" key="1">
    <source>
        <dbReference type="SAM" id="MobiDB-lite"/>
    </source>
</evidence>
<dbReference type="Pfam" id="PF14534">
    <property type="entry name" value="DUF4440"/>
    <property type="match status" value="1"/>
</dbReference>
<feature type="non-terminal residue" evidence="3">
    <location>
        <position position="1"/>
    </location>
</feature>
<evidence type="ECO:0000313" key="3">
    <source>
        <dbReference type="EMBL" id="RCN47565.1"/>
    </source>
</evidence>
<dbReference type="PANTHER" id="PTHR31664:SF4">
    <property type="entry name" value="DUF4440 DOMAIN-CONTAINING PROTEIN"/>
    <property type="match status" value="1"/>
</dbReference>
<reference evidence="3 4" key="1">
    <citation type="submission" date="2014-10" db="EMBL/GenBank/DDBJ databases">
        <title>Draft genome of the hookworm Ancylostoma caninum.</title>
        <authorList>
            <person name="Mitreva M."/>
        </authorList>
    </citation>
    <scope>NUCLEOTIDE SEQUENCE [LARGE SCALE GENOMIC DNA]</scope>
    <source>
        <strain evidence="3 4">Baltimore</strain>
    </source>
</reference>
<proteinExistence type="predicted"/>
<organism evidence="3 4">
    <name type="scientific">Ancylostoma caninum</name>
    <name type="common">Dog hookworm</name>
    <dbReference type="NCBI Taxonomy" id="29170"/>
    <lineage>
        <taxon>Eukaryota</taxon>
        <taxon>Metazoa</taxon>
        <taxon>Ecdysozoa</taxon>
        <taxon>Nematoda</taxon>
        <taxon>Chromadorea</taxon>
        <taxon>Rhabditida</taxon>
        <taxon>Rhabditina</taxon>
        <taxon>Rhabditomorpha</taxon>
        <taxon>Strongyloidea</taxon>
        <taxon>Ancylostomatidae</taxon>
        <taxon>Ancylostomatinae</taxon>
        <taxon>Ancylostoma</taxon>
    </lineage>
</organism>
<gene>
    <name evidence="3" type="ORF">ANCCAN_06336</name>
</gene>
<evidence type="ECO:0000259" key="2">
    <source>
        <dbReference type="Pfam" id="PF14534"/>
    </source>
</evidence>
<protein>
    <recommendedName>
        <fullName evidence="2">DUF4440 domain-containing protein</fullName>
    </recommendedName>
</protein>
<evidence type="ECO:0000313" key="4">
    <source>
        <dbReference type="Proteomes" id="UP000252519"/>
    </source>
</evidence>
<dbReference type="AlphaFoldDB" id="A0A368GX06"/>
<feature type="region of interest" description="Disordered" evidence="1">
    <location>
        <begin position="1"/>
        <end position="23"/>
    </location>
</feature>
<keyword evidence="4" id="KW-1185">Reference proteome</keyword>
<dbReference type="EMBL" id="JOJR01000060">
    <property type="protein sequence ID" value="RCN47565.1"/>
    <property type="molecule type" value="Genomic_DNA"/>
</dbReference>
<dbReference type="InterPro" id="IPR027843">
    <property type="entry name" value="DUF4440"/>
</dbReference>
<dbReference type="OrthoDB" id="5840957at2759"/>